<dbReference type="GeneID" id="94552657"/>
<dbReference type="SUPFAM" id="SSF52833">
    <property type="entry name" value="Thioredoxin-like"/>
    <property type="match status" value="1"/>
</dbReference>
<dbReference type="CDD" id="cd02947">
    <property type="entry name" value="TRX_family"/>
    <property type="match status" value="1"/>
</dbReference>
<reference evidence="3 4" key="1">
    <citation type="journal article" date="2017" name="Int. J. Syst. Evol. Microbiol.">
        <title>Jeotgalibaca porci sp. nov. and Jeotgalibaca arthritidis sp. nov., isolated from pigs, and emended description of the genus Jeotgalibaca.</title>
        <authorList>
            <person name="Zamora L."/>
            <person name="Perez-Sancho M."/>
            <person name="Dominguez L."/>
            <person name="Fernandez-Garayzabal J.F."/>
            <person name="Vela A.I."/>
        </authorList>
    </citation>
    <scope>NUCLEOTIDE SEQUENCE [LARGE SCALE GENOMIC DNA]</scope>
    <source>
        <strain evidence="3 4">CCUG 69148</strain>
    </source>
</reference>
<dbReference type="KEGG" id="jpo:G7058_05150"/>
<proteinExistence type="predicted"/>
<dbReference type="RefSeq" id="WP_166062555.1">
    <property type="nucleotide sequence ID" value="NZ_CP049889.1"/>
</dbReference>
<dbReference type="InterPro" id="IPR013766">
    <property type="entry name" value="Thioredoxin_domain"/>
</dbReference>
<protein>
    <submittedName>
        <fullName evidence="3">Thioredoxin family protein</fullName>
    </submittedName>
</protein>
<evidence type="ECO:0000313" key="3">
    <source>
        <dbReference type="EMBL" id="QIK51498.1"/>
    </source>
</evidence>
<keyword evidence="1" id="KW-0812">Transmembrane</keyword>
<dbReference type="AlphaFoldDB" id="A0A6G7WH31"/>
<feature type="transmembrane region" description="Helical" evidence="1">
    <location>
        <begin position="62"/>
        <end position="81"/>
    </location>
</feature>
<evidence type="ECO:0000256" key="1">
    <source>
        <dbReference type="SAM" id="Phobius"/>
    </source>
</evidence>
<dbReference type="InterPro" id="IPR036249">
    <property type="entry name" value="Thioredoxin-like_sf"/>
</dbReference>
<accession>A0A6G7WH31</accession>
<dbReference type="PANTHER" id="PTHR10438:SF468">
    <property type="entry name" value="THIOREDOXIN-1-RELATED"/>
    <property type="match status" value="1"/>
</dbReference>
<dbReference type="Proteomes" id="UP000501830">
    <property type="component" value="Chromosome"/>
</dbReference>
<organism evidence="3 4">
    <name type="scientific">Jeotgalibaca porci</name>
    <dbReference type="NCBI Taxonomy" id="1868793"/>
    <lineage>
        <taxon>Bacteria</taxon>
        <taxon>Bacillati</taxon>
        <taxon>Bacillota</taxon>
        <taxon>Bacilli</taxon>
        <taxon>Lactobacillales</taxon>
        <taxon>Carnobacteriaceae</taxon>
        <taxon>Jeotgalibaca</taxon>
    </lineage>
</organism>
<feature type="domain" description="Thioredoxin" evidence="2">
    <location>
        <begin position="16"/>
        <end position="101"/>
    </location>
</feature>
<keyword evidence="1" id="KW-1133">Transmembrane helix</keyword>
<keyword evidence="4" id="KW-1185">Reference proteome</keyword>
<dbReference type="Pfam" id="PF00085">
    <property type="entry name" value="Thioredoxin"/>
    <property type="match status" value="1"/>
</dbReference>
<dbReference type="PANTHER" id="PTHR10438">
    <property type="entry name" value="THIOREDOXIN"/>
    <property type="match status" value="1"/>
</dbReference>
<dbReference type="EMBL" id="CP049889">
    <property type="protein sequence ID" value="QIK51498.1"/>
    <property type="molecule type" value="Genomic_DNA"/>
</dbReference>
<keyword evidence="1" id="KW-0472">Membrane</keyword>
<evidence type="ECO:0000313" key="4">
    <source>
        <dbReference type="Proteomes" id="UP000501830"/>
    </source>
</evidence>
<evidence type="ECO:0000259" key="2">
    <source>
        <dbReference type="Pfam" id="PF00085"/>
    </source>
</evidence>
<dbReference type="Gene3D" id="3.40.30.10">
    <property type="entry name" value="Glutaredoxin"/>
    <property type="match status" value="1"/>
</dbReference>
<name>A0A6G7WH31_9LACT</name>
<dbReference type="InterPro" id="IPR050620">
    <property type="entry name" value="Thioredoxin_H-type-like"/>
</dbReference>
<gene>
    <name evidence="3" type="ORF">G7058_05150</name>
</gene>
<sequence>MIAYREATTLNDIQAFITANKFSFVYISRQDCGVCHAVLPQVRDMLTAYPEVHLIKVDADKIPAVAGAFSVFTVPALLLFVEGKEMVRKARFVVMNELEQQIAQLVENY</sequence>